<evidence type="ECO:0000313" key="6">
    <source>
        <dbReference type="EMBL" id="RPB20082.1"/>
    </source>
</evidence>
<dbReference type="FunCoup" id="A0A3N4LF64">
    <property type="interactions" value="1163"/>
</dbReference>
<proteinExistence type="inferred from homology"/>
<dbReference type="InterPro" id="IPR020119">
    <property type="entry name" value="PsdUridine_synth_TruD_CS"/>
</dbReference>
<evidence type="ECO:0000256" key="3">
    <source>
        <dbReference type="ARBA" id="ARBA00023235"/>
    </source>
</evidence>
<feature type="compositionally biased region" description="Low complexity" evidence="4">
    <location>
        <begin position="23"/>
        <end position="34"/>
    </location>
</feature>
<reference evidence="6 7" key="1">
    <citation type="journal article" date="2018" name="Nat. Ecol. Evol.">
        <title>Pezizomycetes genomes reveal the molecular basis of ectomycorrhizal truffle lifestyle.</title>
        <authorList>
            <person name="Murat C."/>
            <person name="Payen T."/>
            <person name="Noel B."/>
            <person name="Kuo A."/>
            <person name="Morin E."/>
            <person name="Chen J."/>
            <person name="Kohler A."/>
            <person name="Krizsan K."/>
            <person name="Balestrini R."/>
            <person name="Da Silva C."/>
            <person name="Montanini B."/>
            <person name="Hainaut M."/>
            <person name="Levati E."/>
            <person name="Barry K.W."/>
            <person name="Belfiori B."/>
            <person name="Cichocki N."/>
            <person name="Clum A."/>
            <person name="Dockter R.B."/>
            <person name="Fauchery L."/>
            <person name="Guy J."/>
            <person name="Iotti M."/>
            <person name="Le Tacon F."/>
            <person name="Lindquist E.A."/>
            <person name="Lipzen A."/>
            <person name="Malagnac F."/>
            <person name="Mello A."/>
            <person name="Molinier V."/>
            <person name="Miyauchi S."/>
            <person name="Poulain J."/>
            <person name="Riccioni C."/>
            <person name="Rubini A."/>
            <person name="Sitrit Y."/>
            <person name="Splivallo R."/>
            <person name="Traeger S."/>
            <person name="Wang M."/>
            <person name="Zifcakova L."/>
            <person name="Wipf D."/>
            <person name="Zambonelli A."/>
            <person name="Paolocci F."/>
            <person name="Nowrousian M."/>
            <person name="Ottonello S."/>
            <person name="Baldrian P."/>
            <person name="Spatafora J.W."/>
            <person name="Henrissat B."/>
            <person name="Nagy L.G."/>
            <person name="Aury J.M."/>
            <person name="Wincker P."/>
            <person name="Grigoriev I.V."/>
            <person name="Bonfante P."/>
            <person name="Martin F.M."/>
        </authorList>
    </citation>
    <scope>NUCLEOTIDE SEQUENCE [LARGE SCALE GENOMIC DNA]</scope>
    <source>
        <strain evidence="6 7">ATCC MYA-4762</strain>
    </source>
</reference>
<feature type="region of interest" description="Disordered" evidence="4">
    <location>
        <begin position="788"/>
        <end position="831"/>
    </location>
</feature>
<feature type="region of interest" description="Disordered" evidence="4">
    <location>
        <begin position="244"/>
        <end position="291"/>
    </location>
</feature>
<dbReference type="PROSITE" id="PS50984">
    <property type="entry name" value="TRUD"/>
    <property type="match status" value="1"/>
</dbReference>
<dbReference type="PANTHER" id="PTHR13326:SF21">
    <property type="entry name" value="PSEUDOURIDYLATE SYNTHASE PUS7L"/>
    <property type="match status" value="1"/>
</dbReference>
<keyword evidence="7" id="KW-1185">Reference proteome</keyword>
<keyword evidence="2" id="KW-0819">tRNA processing</keyword>
<dbReference type="GO" id="GO:0008033">
    <property type="term" value="P:tRNA processing"/>
    <property type="evidence" value="ECO:0007669"/>
    <property type="project" value="UniProtKB-KW"/>
</dbReference>
<dbReference type="GO" id="GO:0005634">
    <property type="term" value="C:nucleus"/>
    <property type="evidence" value="ECO:0007669"/>
    <property type="project" value="TreeGrafter"/>
</dbReference>
<dbReference type="Proteomes" id="UP000267821">
    <property type="component" value="Unassembled WGS sequence"/>
</dbReference>
<evidence type="ECO:0000256" key="2">
    <source>
        <dbReference type="ARBA" id="ARBA00022694"/>
    </source>
</evidence>
<feature type="compositionally biased region" description="Basic and acidic residues" evidence="4">
    <location>
        <begin position="788"/>
        <end position="808"/>
    </location>
</feature>
<dbReference type="SUPFAM" id="SSF55120">
    <property type="entry name" value="Pseudouridine synthase"/>
    <property type="match status" value="2"/>
</dbReference>
<dbReference type="InterPro" id="IPR011760">
    <property type="entry name" value="PsdUridine_synth_TruD_insert"/>
</dbReference>
<protein>
    <submittedName>
        <fullName evidence="6">tRNA pseudouridine synthase D</fullName>
    </submittedName>
</protein>
<evidence type="ECO:0000313" key="7">
    <source>
        <dbReference type="Proteomes" id="UP000267821"/>
    </source>
</evidence>
<evidence type="ECO:0000256" key="1">
    <source>
        <dbReference type="ARBA" id="ARBA00007953"/>
    </source>
</evidence>
<dbReference type="OrthoDB" id="447290at2759"/>
<name>A0A3N4LF64_9PEZI</name>
<feature type="compositionally biased region" description="Basic and acidic residues" evidence="4">
    <location>
        <begin position="100"/>
        <end position="110"/>
    </location>
</feature>
<dbReference type="AlphaFoldDB" id="A0A3N4LF64"/>
<feature type="compositionally biased region" description="Basic and acidic residues" evidence="4">
    <location>
        <begin position="817"/>
        <end position="828"/>
    </location>
</feature>
<evidence type="ECO:0000259" key="5">
    <source>
        <dbReference type="PROSITE" id="PS50984"/>
    </source>
</evidence>
<dbReference type="GO" id="GO:0001522">
    <property type="term" value="P:pseudouridine synthesis"/>
    <property type="evidence" value="ECO:0007669"/>
    <property type="project" value="InterPro"/>
</dbReference>
<organism evidence="6 7">
    <name type="scientific">Terfezia boudieri ATCC MYA-4762</name>
    <dbReference type="NCBI Taxonomy" id="1051890"/>
    <lineage>
        <taxon>Eukaryota</taxon>
        <taxon>Fungi</taxon>
        <taxon>Dikarya</taxon>
        <taxon>Ascomycota</taxon>
        <taxon>Pezizomycotina</taxon>
        <taxon>Pezizomycetes</taxon>
        <taxon>Pezizales</taxon>
        <taxon>Pezizaceae</taxon>
        <taxon>Terfezia</taxon>
    </lineage>
</organism>
<dbReference type="InParanoid" id="A0A3N4LF64"/>
<feature type="domain" description="TRUD" evidence="5">
    <location>
        <begin position="459"/>
        <end position="756"/>
    </location>
</feature>
<sequence length="877" mass="95781">MATPSTRTGALSPPPAKRLRLDSPSLSTSTSTTTKVPAPGQNDVSDSTSLELNVGITEYLNPTLAGFTGVLKQRYTDFLVNEITPEGEVVHLKSLDVPRRDGKEKGRQENAEMNGGEAKAEKVEEALVSQEKKASESDVPELVPVLNPSTETTVKAIPAPSISPEDHAELSALIGKENLTSLLALYATLPGIPGPQTKHPPILTPKIDSKDSRTSLHRAMRRIFSGKFDTTTLEGAGNEGVISITVSRNAGHTSRGGRPEQGGRGGKRGGRDGGREGGDRRERKDPYPNGQYLHFTLHKENRDTMDVVNMLGRILNLPRQLQQKTFAFAGTKDKRAVTAQRVSGFKINLERLAGANWPSTGVGGRGGRGGGRGGRGGGGGAGGAAAFGLPRGCKVGDFEWKTTGLELGDLKGNEFLITLRDVTPTNTTAGEWASLTIEEHASRLREIVGPAMDGLEKNGFINYYGLQRFGTFARGTHDVGVKMLRMDWKGAVDEIMHFDTSLTSLPDEAEAEKLQVSRDEFDRARALKIFSETVSNPSIDDYGKKLQDALSILPRKFLAENAIINAAKDRVGGGTKIDWLQCLMRIPRGLRLMYIHSYQSFVWNHVVSERVKKFGREGAVEGDLVLVDGIASKGKVDEDVEMEMEDDTVDQDGELIVRDTSTRFQSPSAKLTKEEGANCGGFQRARPLTKEEAESGRYSICDIVLPTPGYDIEYPGNELKEVYVELMEKDGLDPMQMRRSVREISLSGAYRKVIGRVLGSVQWEVKRVKGVEQCVATDLEKLMEEKRAKREIKDSEERKDGQEDKMEIEGDGMQTVEVKEGEGKKGEAPEGPVKLAVLLKMQLGTSMYATMALREVMKAGGQQSYQPEFGHGHGQGR</sequence>
<dbReference type="Gene3D" id="3.30.2350.20">
    <property type="entry name" value="TruD, catalytic domain"/>
    <property type="match status" value="2"/>
</dbReference>
<comment type="similarity">
    <text evidence="1">Belongs to the pseudouridine synthase TruD family.</text>
</comment>
<dbReference type="PIRSF" id="PIRSF037016">
    <property type="entry name" value="Pseudouridin_synth_euk_prd"/>
    <property type="match status" value="1"/>
</dbReference>
<dbReference type="GO" id="GO:0003723">
    <property type="term" value="F:RNA binding"/>
    <property type="evidence" value="ECO:0007669"/>
    <property type="project" value="InterPro"/>
</dbReference>
<feature type="region of interest" description="Disordered" evidence="4">
    <location>
        <begin position="358"/>
        <end position="377"/>
    </location>
</feature>
<dbReference type="CDD" id="cd02576">
    <property type="entry name" value="PseudoU_synth_ScPUS7"/>
    <property type="match status" value="1"/>
</dbReference>
<dbReference type="PROSITE" id="PS01268">
    <property type="entry name" value="UPF0024"/>
    <property type="match status" value="1"/>
</dbReference>
<dbReference type="InterPro" id="IPR001656">
    <property type="entry name" value="PsdUridine_synth_TruD"/>
</dbReference>
<feature type="region of interest" description="Disordered" evidence="4">
    <location>
        <begin position="100"/>
        <end position="121"/>
    </location>
</feature>
<dbReference type="PANTHER" id="PTHR13326">
    <property type="entry name" value="TRNA PSEUDOURIDINE SYNTHASE D"/>
    <property type="match status" value="1"/>
</dbReference>
<keyword evidence="3" id="KW-0413">Isomerase</keyword>
<dbReference type="Pfam" id="PF01142">
    <property type="entry name" value="TruD"/>
    <property type="match status" value="2"/>
</dbReference>
<accession>A0A3N4LF64</accession>
<dbReference type="InterPro" id="IPR020103">
    <property type="entry name" value="PsdUridine_synth_cat_dom_sf"/>
</dbReference>
<dbReference type="GO" id="GO:0009982">
    <property type="term" value="F:pseudouridine synthase activity"/>
    <property type="evidence" value="ECO:0007669"/>
    <property type="project" value="InterPro"/>
</dbReference>
<evidence type="ECO:0000256" key="4">
    <source>
        <dbReference type="SAM" id="MobiDB-lite"/>
    </source>
</evidence>
<dbReference type="STRING" id="1051890.A0A3N4LF64"/>
<feature type="region of interest" description="Disordered" evidence="4">
    <location>
        <begin position="1"/>
        <end position="46"/>
    </location>
</feature>
<dbReference type="EMBL" id="ML121578">
    <property type="protein sequence ID" value="RPB20082.1"/>
    <property type="molecule type" value="Genomic_DNA"/>
</dbReference>
<feature type="compositionally biased region" description="Gly residues" evidence="4">
    <location>
        <begin position="361"/>
        <end position="377"/>
    </location>
</feature>
<gene>
    <name evidence="6" type="ORF">L211DRAFT_842115</name>
</gene>
<dbReference type="InterPro" id="IPR042214">
    <property type="entry name" value="TruD_catalytic"/>
</dbReference>
<feature type="compositionally biased region" description="Basic and acidic residues" evidence="4">
    <location>
        <begin position="269"/>
        <end position="286"/>
    </location>
</feature>